<evidence type="ECO:0000256" key="6">
    <source>
        <dbReference type="SAM" id="MobiDB-lite"/>
    </source>
</evidence>
<feature type="region of interest" description="Disordered" evidence="6">
    <location>
        <begin position="1"/>
        <end position="25"/>
    </location>
</feature>
<dbReference type="InterPro" id="IPR050157">
    <property type="entry name" value="PSI_iron-sulfur_center"/>
</dbReference>
<dbReference type="AlphaFoldDB" id="A0A3N0IWV9"/>
<dbReference type="InterPro" id="IPR017900">
    <property type="entry name" value="4Fe4S_Fe_S_CS"/>
</dbReference>
<reference evidence="12" key="2">
    <citation type="submission" date="2018-05" db="EMBL/GenBank/DDBJ databases">
        <title>Genome Sequencing of selected type strains of the family Eggerthellaceae.</title>
        <authorList>
            <person name="Danylec N."/>
            <person name="Stoll D.A."/>
            <person name="Doetsch A."/>
            <person name="Huch M."/>
        </authorList>
    </citation>
    <scope>NUCLEOTIDE SEQUENCE [LARGE SCALE GENOMIC DNA]</scope>
    <source>
        <strain evidence="12">DSM 16107</strain>
    </source>
</reference>
<dbReference type="InterPro" id="IPR017896">
    <property type="entry name" value="4Fe4S_Fe-S-bd"/>
</dbReference>
<evidence type="ECO:0000256" key="5">
    <source>
        <dbReference type="ARBA" id="ARBA00023014"/>
    </source>
</evidence>
<evidence type="ECO:0000256" key="7">
    <source>
        <dbReference type="SAM" id="Phobius"/>
    </source>
</evidence>
<dbReference type="RefSeq" id="WP_114545268.1">
    <property type="nucleotide sequence ID" value="NZ_PPTT01000004.1"/>
</dbReference>
<evidence type="ECO:0000313" key="11">
    <source>
        <dbReference type="Proteomes" id="UP000253817"/>
    </source>
</evidence>
<dbReference type="CDD" id="cd16373">
    <property type="entry name" value="DMSOR_beta_like"/>
    <property type="match status" value="1"/>
</dbReference>
<evidence type="ECO:0000256" key="2">
    <source>
        <dbReference type="ARBA" id="ARBA00022485"/>
    </source>
</evidence>
<keyword evidence="2" id="KW-0004">4Fe-4S</keyword>
<evidence type="ECO:0000313" key="9">
    <source>
        <dbReference type="EMBL" id="RDB70718.1"/>
    </source>
</evidence>
<reference evidence="9 11" key="1">
    <citation type="journal article" date="2018" name="Elife">
        <title>Discovery and characterization of a prevalent human gut bacterial enzyme sufficient for the inactivation of a family of plant toxins.</title>
        <authorList>
            <person name="Koppel N."/>
            <person name="Bisanz J.E."/>
            <person name="Pandelia M.E."/>
            <person name="Turnbaugh P.J."/>
            <person name="Balskus E.P."/>
        </authorList>
    </citation>
    <scope>NUCLEOTIDE SEQUENCE [LARGE SCALE GENOMIC DNA]</scope>
    <source>
        <strain evidence="9 11">DSM 16107</strain>
    </source>
</reference>
<dbReference type="Pfam" id="PF12838">
    <property type="entry name" value="Fer4_7"/>
    <property type="match status" value="1"/>
</dbReference>
<evidence type="ECO:0000256" key="1">
    <source>
        <dbReference type="ARBA" id="ARBA00001966"/>
    </source>
</evidence>
<keyword evidence="4" id="KW-0408">Iron</keyword>
<dbReference type="Proteomes" id="UP000270112">
    <property type="component" value="Unassembled WGS sequence"/>
</dbReference>
<dbReference type="EMBL" id="PPTT01000004">
    <property type="protein sequence ID" value="RDB70718.1"/>
    <property type="molecule type" value="Genomic_DNA"/>
</dbReference>
<dbReference type="PANTHER" id="PTHR24960">
    <property type="entry name" value="PHOTOSYSTEM I IRON-SULFUR CENTER-RELATED"/>
    <property type="match status" value="1"/>
</dbReference>
<dbReference type="PROSITE" id="PS51318">
    <property type="entry name" value="TAT"/>
    <property type="match status" value="1"/>
</dbReference>
<dbReference type="PROSITE" id="PS00198">
    <property type="entry name" value="4FE4S_FER_1"/>
    <property type="match status" value="1"/>
</dbReference>
<dbReference type="OrthoDB" id="9802028at2"/>
<keyword evidence="7" id="KW-1133">Transmembrane helix</keyword>
<dbReference type="PROSITE" id="PS51379">
    <property type="entry name" value="4FE4S_FER_2"/>
    <property type="match status" value="3"/>
</dbReference>
<evidence type="ECO:0000313" key="10">
    <source>
        <dbReference type="EMBL" id="RNM41478.1"/>
    </source>
</evidence>
<feature type="transmembrane region" description="Helical" evidence="7">
    <location>
        <begin position="36"/>
        <end position="55"/>
    </location>
</feature>
<reference evidence="10" key="3">
    <citation type="journal article" date="2019" name="Microbiol. Resour. Announc.">
        <title>Draft Genome Sequences of Type Strains of Gordonibacter faecihominis, Paraeggerthella hongkongensis, Parvibacter caecicola,Slackia equolifaciens, Slackia faecicanis, and Slackia isoflavoniconvertens.</title>
        <authorList>
            <person name="Danylec N."/>
            <person name="Stoll D.A."/>
            <person name="Dotsch A."/>
            <person name="Huch M."/>
        </authorList>
    </citation>
    <scope>NUCLEOTIDE SEQUENCE</scope>
    <source>
        <strain evidence="10">DSM 16107</strain>
    </source>
</reference>
<evidence type="ECO:0000256" key="3">
    <source>
        <dbReference type="ARBA" id="ARBA00022723"/>
    </source>
</evidence>
<dbReference type="PANTHER" id="PTHR24960:SF79">
    <property type="entry name" value="PHOTOSYSTEM I IRON-SULFUR CENTER"/>
    <property type="match status" value="1"/>
</dbReference>
<evidence type="ECO:0000256" key="4">
    <source>
        <dbReference type="ARBA" id="ARBA00023004"/>
    </source>
</evidence>
<proteinExistence type="predicted"/>
<evidence type="ECO:0000259" key="8">
    <source>
        <dbReference type="PROSITE" id="PS51379"/>
    </source>
</evidence>
<dbReference type="InterPro" id="IPR006311">
    <property type="entry name" value="TAT_signal"/>
</dbReference>
<feature type="domain" description="4Fe-4S ferredoxin-type" evidence="8">
    <location>
        <begin position="150"/>
        <end position="184"/>
    </location>
</feature>
<keyword evidence="5" id="KW-0411">Iron-sulfur</keyword>
<dbReference type="Proteomes" id="UP000253817">
    <property type="component" value="Unassembled WGS sequence"/>
</dbReference>
<comment type="cofactor">
    <cofactor evidence="1">
        <name>[4Fe-4S] cluster</name>
        <dbReference type="ChEBI" id="CHEBI:49883"/>
    </cofactor>
</comment>
<feature type="domain" description="4Fe-4S ferredoxin-type" evidence="8">
    <location>
        <begin position="107"/>
        <end position="136"/>
    </location>
</feature>
<keyword evidence="3" id="KW-0479">Metal-binding</keyword>
<dbReference type="GO" id="GO:0046872">
    <property type="term" value="F:metal ion binding"/>
    <property type="evidence" value="ECO:0007669"/>
    <property type="project" value="UniProtKB-KW"/>
</dbReference>
<protein>
    <submittedName>
        <fullName evidence="10">4Fe-4S ferredoxin</fullName>
    </submittedName>
</protein>
<dbReference type="Pfam" id="PF12837">
    <property type="entry name" value="Fer4_6"/>
    <property type="match status" value="1"/>
</dbReference>
<name>A0A3N0IWV9_9ACTN</name>
<dbReference type="GO" id="GO:0051539">
    <property type="term" value="F:4 iron, 4 sulfur cluster binding"/>
    <property type="evidence" value="ECO:0007669"/>
    <property type="project" value="UniProtKB-KW"/>
</dbReference>
<keyword evidence="11" id="KW-1185">Reference proteome</keyword>
<accession>A0A3N0IWV9</accession>
<gene>
    <name evidence="9" type="ORF">C1876_03130</name>
    <name evidence="10" type="ORF">DMP09_09390</name>
</gene>
<comment type="caution">
    <text evidence="10">The sequence shown here is derived from an EMBL/GenBank/DDBJ whole genome shotgun (WGS) entry which is preliminary data.</text>
</comment>
<feature type="domain" description="4Fe-4S ferredoxin-type" evidence="8">
    <location>
        <begin position="185"/>
        <end position="215"/>
    </location>
</feature>
<keyword evidence="7" id="KW-0812">Transmembrane</keyword>
<organism evidence="10 12">
    <name type="scientific">Eggerthella sinensis</name>
    <dbReference type="NCBI Taxonomy" id="242230"/>
    <lineage>
        <taxon>Bacteria</taxon>
        <taxon>Bacillati</taxon>
        <taxon>Actinomycetota</taxon>
        <taxon>Coriobacteriia</taxon>
        <taxon>Eggerthellales</taxon>
        <taxon>Eggerthellaceae</taxon>
        <taxon>Eggerthella</taxon>
    </lineage>
</organism>
<sequence>MEREKEYLGEVPDQNFTAEDSTAGEASPARITRRSFLGVAGVSATLFALGGFGTLTAQGALLRPPGGQDEQALLAGCNHCGRCVSTCHAKAIGIATLADGLLEARTPVMRYNLGFCDFCGDCVDACATGALRPFDVEAAQAGDTTACCVGKARLDRETCLAWTSDSCNLCYEECPYEAIVLNASGLPVINEALCNGCGVCEYVCPVLSLRSYIGGTARAISVEPESKSEKGASR</sequence>
<dbReference type="SUPFAM" id="SSF54862">
    <property type="entry name" value="4Fe-4S ferredoxins"/>
    <property type="match status" value="1"/>
</dbReference>
<dbReference type="Gene3D" id="3.30.70.20">
    <property type="match status" value="2"/>
</dbReference>
<keyword evidence="7" id="KW-0472">Membrane</keyword>
<dbReference type="EMBL" id="QICC01000035">
    <property type="protein sequence ID" value="RNM41478.1"/>
    <property type="molecule type" value="Genomic_DNA"/>
</dbReference>
<evidence type="ECO:0000313" key="12">
    <source>
        <dbReference type="Proteomes" id="UP000270112"/>
    </source>
</evidence>